<protein>
    <recommendedName>
        <fullName evidence="1">ARG and Rhodanese-Phosphatase-superfamily-associated domain-containing protein</fullName>
    </recommendedName>
</protein>
<accession>A0A402D177</accession>
<dbReference type="KEGG" id="ccot:CCAX7_37460"/>
<sequence length="397" mass="44944">MTIHATPISHISLDGLEIAPSQVRGAMRLVPLLRRGAPGDLRLARRNYRDDLTIVATKGEMFGRDPHYVSSYAPHGMVIDWSEDGSPVVSNGAQIAKDGEQLRGCGMSLRVLSRMAKREAANRLRFLPLHLAMEGFLSLFFSGPEIAWQEFSRKFRNNGFESRWELAVSGRRIDGLEEALRVFEIHEDQVGMLVFVADEMASAFVVSHPDDYRALHETLLLDFYGELLYQYALLWNTAIPLDISVHDEKVTDLASLRAEITRVRDDWGKFHGFMASDLIGRTTISKPVYQAGPFALQRFITTLDPKIENHIGEAIVRDDGMLEYLKTFRLSGAQTRRAYLLSQLSAHEWQLDAAAEALQTTRHELVHRLERAGFGYILNPQVLAEAQTAMWKKRRVP</sequence>
<keyword evidence="3" id="KW-1185">Reference proteome</keyword>
<evidence type="ECO:0000313" key="2">
    <source>
        <dbReference type="EMBL" id="BDI31695.1"/>
    </source>
</evidence>
<feature type="domain" description="ARG and Rhodanese-Phosphatase-superfamily-associated" evidence="1">
    <location>
        <begin position="11"/>
        <end position="292"/>
    </location>
</feature>
<dbReference type="OrthoDB" id="5487146at2"/>
<dbReference type="RefSeq" id="WP_119323257.1">
    <property type="nucleotide sequence ID" value="NZ_AP025739.1"/>
</dbReference>
<organism evidence="2 3">
    <name type="scientific">Capsulimonas corticalis</name>
    <dbReference type="NCBI Taxonomy" id="2219043"/>
    <lineage>
        <taxon>Bacteria</taxon>
        <taxon>Bacillati</taxon>
        <taxon>Armatimonadota</taxon>
        <taxon>Armatimonadia</taxon>
        <taxon>Capsulimonadales</taxon>
        <taxon>Capsulimonadaceae</taxon>
        <taxon>Capsulimonas</taxon>
    </lineage>
</organism>
<evidence type="ECO:0000259" key="1">
    <source>
        <dbReference type="Pfam" id="PF22549"/>
    </source>
</evidence>
<gene>
    <name evidence="2" type="ORF">CCAX7_37460</name>
</gene>
<evidence type="ECO:0000313" key="3">
    <source>
        <dbReference type="Proteomes" id="UP000287394"/>
    </source>
</evidence>
<dbReference type="EMBL" id="AP025739">
    <property type="protein sequence ID" value="BDI31695.1"/>
    <property type="molecule type" value="Genomic_DNA"/>
</dbReference>
<dbReference type="AlphaFoldDB" id="A0A402D177"/>
<dbReference type="InterPro" id="IPR054346">
    <property type="entry name" value="ARPP-2"/>
</dbReference>
<reference evidence="2 3" key="1">
    <citation type="journal article" date="2019" name="Int. J. Syst. Evol. Microbiol.">
        <title>Capsulimonas corticalis gen. nov., sp. nov., an aerobic capsulated bacterium, of a novel bacterial order, Capsulimonadales ord. nov., of the class Armatimonadia of the phylum Armatimonadetes.</title>
        <authorList>
            <person name="Li J."/>
            <person name="Kudo C."/>
            <person name="Tonouchi A."/>
        </authorList>
    </citation>
    <scope>NUCLEOTIDE SEQUENCE [LARGE SCALE GENOMIC DNA]</scope>
    <source>
        <strain evidence="2 3">AX-7</strain>
    </source>
</reference>
<proteinExistence type="predicted"/>
<dbReference type="Proteomes" id="UP000287394">
    <property type="component" value="Chromosome"/>
</dbReference>
<name>A0A402D177_9BACT</name>
<dbReference type="Pfam" id="PF22549">
    <property type="entry name" value="ARPP-2"/>
    <property type="match status" value="1"/>
</dbReference>